<evidence type="ECO:0000259" key="1">
    <source>
        <dbReference type="PROSITE" id="PS50943"/>
    </source>
</evidence>
<dbReference type="InterPro" id="IPR010982">
    <property type="entry name" value="Lambda_DNA-bd_dom_sf"/>
</dbReference>
<dbReference type="SUPFAM" id="SSF47413">
    <property type="entry name" value="lambda repressor-like DNA-binding domains"/>
    <property type="match status" value="1"/>
</dbReference>
<feature type="domain" description="HTH cro/C1-type" evidence="1">
    <location>
        <begin position="28"/>
        <end position="73"/>
    </location>
</feature>
<dbReference type="EMBL" id="BAAALS010000016">
    <property type="protein sequence ID" value="GAA1760300.1"/>
    <property type="molecule type" value="Genomic_DNA"/>
</dbReference>
<protein>
    <submittedName>
        <fullName evidence="2">Helix-turn-helix transcriptional regulator</fullName>
    </submittedName>
</protein>
<dbReference type="Proteomes" id="UP001500655">
    <property type="component" value="Unassembled WGS sequence"/>
</dbReference>
<name>A0ABP4WT44_9ACTN</name>
<dbReference type="InterPro" id="IPR001387">
    <property type="entry name" value="Cro/C1-type_HTH"/>
</dbReference>
<comment type="caution">
    <text evidence="2">The sequence shown here is derived from an EMBL/GenBank/DDBJ whole genome shotgun (WGS) entry which is preliminary data.</text>
</comment>
<proteinExistence type="predicted"/>
<evidence type="ECO:0000313" key="2">
    <source>
        <dbReference type="EMBL" id="GAA1760300.1"/>
    </source>
</evidence>
<dbReference type="CDD" id="cd00093">
    <property type="entry name" value="HTH_XRE"/>
    <property type="match status" value="1"/>
</dbReference>
<gene>
    <name evidence="2" type="ORF">GCM10009681_34390</name>
</gene>
<reference evidence="3" key="1">
    <citation type="journal article" date="2019" name="Int. J. Syst. Evol. Microbiol.">
        <title>The Global Catalogue of Microorganisms (GCM) 10K type strain sequencing project: providing services to taxonomists for standard genome sequencing and annotation.</title>
        <authorList>
            <consortium name="The Broad Institute Genomics Platform"/>
            <consortium name="The Broad Institute Genome Sequencing Center for Infectious Disease"/>
            <person name="Wu L."/>
            <person name="Ma J."/>
        </authorList>
    </citation>
    <scope>NUCLEOTIDE SEQUENCE [LARGE SCALE GENOMIC DNA]</scope>
    <source>
        <strain evidence="3">JCM 13249</strain>
    </source>
</reference>
<organism evidence="2 3">
    <name type="scientific">Luedemannella helvata</name>
    <dbReference type="NCBI Taxonomy" id="349315"/>
    <lineage>
        <taxon>Bacteria</taxon>
        <taxon>Bacillati</taxon>
        <taxon>Actinomycetota</taxon>
        <taxon>Actinomycetes</taxon>
        <taxon>Micromonosporales</taxon>
        <taxon>Micromonosporaceae</taxon>
        <taxon>Luedemannella</taxon>
    </lineage>
</organism>
<dbReference type="PROSITE" id="PS50943">
    <property type="entry name" value="HTH_CROC1"/>
    <property type="match status" value="1"/>
</dbReference>
<sequence length="276" mass="30398">MTSLIGQDPAVVRQRLCRHLVRLRGDRSQQGVADALAWSRSKVIRIESGSIGISTADLRALLELYQVRNPATVELLVHMARESRRQVGSPYADVLSPELAFYLRYEASALRLRQYHPNLVPGLLQTEEYAEAVITAFAGADASRDIIKRQVAARMARQAVLRGRVRAHFVLDEAALRRDLGDHLMRRQLAHLAEVARRPNVTVQLLPFAAGLLGGAQWPFVLLDFPGAEGDTETLLYLEGRSTSVIRDDPAELARHQLAFDELSAAASPIGAAGVL</sequence>
<evidence type="ECO:0000313" key="3">
    <source>
        <dbReference type="Proteomes" id="UP001500655"/>
    </source>
</evidence>
<dbReference type="Pfam" id="PF13560">
    <property type="entry name" value="HTH_31"/>
    <property type="match status" value="1"/>
</dbReference>
<keyword evidence="3" id="KW-1185">Reference proteome</keyword>
<dbReference type="InterPro" id="IPR043917">
    <property type="entry name" value="DUF5753"/>
</dbReference>
<dbReference type="Pfam" id="PF19054">
    <property type="entry name" value="DUF5753"/>
    <property type="match status" value="1"/>
</dbReference>
<accession>A0ABP4WT44</accession>
<dbReference type="RefSeq" id="WP_344082746.1">
    <property type="nucleotide sequence ID" value="NZ_BAAALS010000016.1"/>
</dbReference>